<dbReference type="FunFam" id="3.30.200.20:FF:000125">
    <property type="entry name" value="Protein STRUBBELIG-RECEPTOR FAMILY 8"/>
    <property type="match status" value="1"/>
</dbReference>
<evidence type="ECO:0000256" key="9">
    <source>
        <dbReference type="ARBA" id="ARBA00022840"/>
    </source>
</evidence>
<reference evidence="18" key="1">
    <citation type="journal article" date="2022" name="Cell">
        <title>Repeat-based holocentromeres influence genome architecture and karyotype evolution.</title>
        <authorList>
            <person name="Hofstatter P.G."/>
            <person name="Thangavel G."/>
            <person name="Lux T."/>
            <person name="Neumann P."/>
            <person name="Vondrak T."/>
            <person name="Novak P."/>
            <person name="Zhang M."/>
            <person name="Costa L."/>
            <person name="Castellani M."/>
            <person name="Scott A."/>
            <person name="Toegelov H."/>
            <person name="Fuchs J."/>
            <person name="Mata-Sucre Y."/>
            <person name="Dias Y."/>
            <person name="Vanzela A.L.L."/>
            <person name="Huettel B."/>
            <person name="Almeida C.C.S."/>
            <person name="Simkova H."/>
            <person name="Souza G."/>
            <person name="Pedrosa-Harand A."/>
            <person name="Macas J."/>
            <person name="Mayer K.F.X."/>
            <person name="Houben A."/>
            <person name="Marques A."/>
        </authorList>
    </citation>
    <scope>NUCLEOTIDE SEQUENCE</scope>
    <source>
        <strain evidence="18">RhyBre1mFocal</strain>
    </source>
</reference>
<evidence type="ECO:0000256" key="11">
    <source>
        <dbReference type="ARBA" id="ARBA00023136"/>
    </source>
</evidence>
<evidence type="ECO:0000256" key="2">
    <source>
        <dbReference type="ARBA" id="ARBA00012513"/>
    </source>
</evidence>
<dbReference type="InterPro" id="IPR000719">
    <property type="entry name" value="Prot_kinase_dom"/>
</dbReference>
<keyword evidence="9 15" id="KW-0067">ATP-binding</keyword>
<evidence type="ECO:0000256" key="8">
    <source>
        <dbReference type="ARBA" id="ARBA00022741"/>
    </source>
</evidence>
<dbReference type="Pfam" id="PF07714">
    <property type="entry name" value="PK_Tyr_Ser-Thr"/>
    <property type="match status" value="1"/>
</dbReference>
<evidence type="ECO:0000256" key="4">
    <source>
        <dbReference type="ARBA" id="ARBA00022527"/>
    </source>
</evidence>
<accession>A0A9Q0CUJ6</accession>
<keyword evidence="10" id="KW-1133">Transmembrane helix</keyword>
<dbReference type="FunFam" id="1.10.510.10:FF:000468">
    <property type="entry name" value="PTI1-like tyrosine-protein kinase 3"/>
    <property type="match status" value="1"/>
</dbReference>
<evidence type="ECO:0000256" key="10">
    <source>
        <dbReference type="ARBA" id="ARBA00022989"/>
    </source>
</evidence>
<dbReference type="InterPro" id="IPR047117">
    <property type="entry name" value="PERK1-13-like"/>
</dbReference>
<feature type="region of interest" description="Disordered" evidence="16">
    <location>
        <begin position="12"/>
        <end position="42"/>
    </location>
</feature>
<keyword evidence="12" id="KW-1015">Disulfide bond</keyword>
<keyword evidence="7" id="KW-0732">Signal</keyword>
<evidence type="ECO:0000313" key="18">
    <source>
        <dbReference type="EMBL" id="KAJ1700464.1"/>
    </source>
</evidence>
<protein>
    <recommendedName>
        <fullName evidence="2">non-specific serine/threonine protein kinase</fullName>
        <ecNumber evidence="2">2.7.11.1</ecNumber>
    </recommendedName>
</protein>
<feature type="binding site" evidence="15">
    <location>
        <position position="96"/>
    </location>
    <ligand>
        <name>ATP</name>
        <dbReference type="ChEBI" id="CHEBI:30616"/>
    </ligand>
</feature>
<keyword evidence="4" id="KW-0723">Serine/threonine-protein kinase</keyword>
<dbReference type="InterPro" id="IPR017441">
    <property type="entry name" value="Protein_kinase_ATP_BS"/>
</dbReference>
<proteinExistence type="predicted"/>
<evidence type="ECO:0000256" key="1">
    <source>
        <dbReference type="ARBA" id="ARBA00004162"/>
    </source>
</evidence>
<dbReference type="EC" id="2.7.11.1" evidence="2"/>
<evidence type="ECO:0000256" key="13">
    <source>
        <dbReference type="ARBA" id="ARBA00047899"/>
    </source>
</evidence>
<gene>
    <name evidence="18" type="ORF">LUZ63_000243</name>
</gene>
<evidence type="ECO:0000313" key="19">
    <source>
        <dbReference type="Proteomes" id="UP001151287"/>
    </source>
</evidence>
<dbReference type="GO" id="GO:0004674">
    <property type="term" value="F:protein serine/threonine kinase activity"/>
    <property type="evidence" value="ECO:0007669"/>
    <property type="project" value="UniProtKB-KW"/>
</dbReference>
<dbReference type="PANTHER" id="PTHR47982">
    <property type="entry name" value="PROLINE-RICH RECEPTOR-LIKE PROTEIN KINASE PERK4"/>
    <property type="match status" value="1"/>
</dbReference>
<comment type="caution">
    <text evidence="18">The sequence shown here is derived from an EMBL/GenBank/DDBJ whole genome shotgun (WGS) entry which is preliminary data.</text>
</comment>
<dbReference type="PIRSF" id="PIRSF000654">
    <property type="entry name" value="Integrin-linked_kinase"/>
    <property type="match status" value="1"/>
</dbReference>
<dbReference type="OrthoDB" id="4062651at2759"/>
<dbReference type="PROSITE" id="PS00107">
    <property type="entry name" value="PROTEIN_KINASE_ATP"/>
    <property type="match status" value="1"/>
</dbReference>
<keyword evidence="19" id="KW-1185">Reference proteome</keyword>
<evidence type="ECO:0000256" key="16">
    <source>
        <dbReference type="SAM" id="MobiDB-lite"/>
    </source>
</evidence>
<comment type="catalytic activity">
    <reaction evidence="14">
        <text>L-seryl-[protein] + ATP = O-phospho-L-seryl-[protein] + ADP + H(+)</text>
        <dbReference type="Rhea" id="RHEA:17989"/>
        <dbReference type="Rhea" id="RHEA-COMP:9863"/>
        <dbReference type="Rhea" id="RHEA-COMP:11604"/>
        <dbReference type="ChEBI" id="CHEBI:15378"/>
        <dbReference type="ChEBI" id="CHEBI:29999"/>
        <dbReference type="ChEBI" id="CHEBI:30616"/>
        <dbReference type="ChEBI" id="CHEBI:83421"/>
        <dbReference type="ChEBI" id="CHEBI:456216"/>
        <dbReference type="EC" id="2.7.11.1"/>
    </reaction>
</comment>
<keyword evidence="8 15" id="KW-0547">Nucleotide-binding</keyword>
<dbReference type="Proteomes" id="UP001151287">
    <property type="component" value="Unassembled WGS sequence"/>
</dbReference>
<keyword evidence="3" id="KW-1003">Cell membrane</keyword>
<sequence length="364" mass="41254">MRSALARLGLKRKGEDTNLQQRTKDEEINYAPWRSGTKGDGTAPQLNGTRYFSFEELKQCTHNFSENNEIGEGAYGKVYKGYCSNGVVVAIRRAKKGYSWDRKAFESEIEVLSRVHHKNIVSLVGFCLEQGEQALVYEYMSKGTLRDNLAGKGRMHLDWKKRLQIALDSARGLAYLHEIAYPLIIHRFVKPSNILLDENLNAKVTNFGLSKLVYEKQTGNVSSQGKGTLAHVEYENFAGTIGYIAPEYLQTGLLSEKSDVYSFGVVMLELITGRQGCEIGTDETFLVKEVKRVIDQNDTEYYGLRDMIDPKIVNQLRNVGFRKFVQLALHCVEYSASDRPSMYEIMTRLDIILLHDGSERTDSC</sequence>
<dbReference type="InterPro" id="IPR001245">
    <property type="entry name" value="Ser-Thr/Tyr_kinase_cat_dom"/>
</dbReference>
<comment type="subcellular location">
    <subcellularLocation>
        <location evidence="1">Cell membrane</location>
        <topology evidence="1">Single-pass membrane protein</topology>
    </subcellularLocation>
</comment>
<dbReference type="PROSITE" id="PS50011">
    <property type="entry name" value="PROTEIN_KINASE_DOM"/>
    <property type="match status" value="1"/>
</dbReference>
<evidence type="ECO:0000256" key="7">
    <source>
        <dbReference type="ARBA" id="ARBA00022729"/>
    </source>
</evidence>
<organism evidence="18 19">
    <name type="scientific">Rhynchospora breviuscula</name>
    <dbReference type="NCBI Taxonomy" id="2022672"/>
    <lineage>
        <taxon>Eukaryota</taxon>
        <taxon>Viridiplantae</taxon>
        <taxon>Streptophyta</taxon>
        <taxon>Embryophyta</taxon>
        <taxon>Tracheophyta</taxon>
        <taxon>Spermatophyta</taxon>
        <taxon>Magnoliopsida</taxon>
        <taxon>Liliopsida</taxon>
        <taxon>Poales</taxon>
        <taxon>Cyperaceae</taxon>
        <taxon>Cyperoideae</taxon>
        <taxon>Rhynchosporeae</taxon>
        <taxon>Rhynchospora</taxon>
    </lineage>
</organism>
<evidence type="ECO:0000256" key="3">
    <source>
        <dbReference type="ARBA" id="ARBA00022475"/>
    </source>
</evidence>
<evidence type="ECO:0000256" key="6">
    <source>
        <dbReference type="ARBA" id="ARBA00022692"/>
    </source>
</evidence>
<evidence type="ECO:0000256" key="12">
    <source>
        <dbReference type="ARBA" id="ARBA00023157"/>
    </source>
</evidence>
<keyword evidence="6" id="KW-0812">Transmembrane</keyword>
<evidence type="ECO:0000256" key="14">
    <source>
        <dbReference type="ARBA" id="ARBA00048679"/>
    </source>
</evidence>
<comment type="catalytic activity">
    <reaction evidence="13">
        <text>L-threonyl-[protein] + ATP = O-phospho-L-threonyl-[protein] + ADP + H(+)</text>
        <dbReference type="Rhea" id="RHEA:46608"/>
        <dbReference type="Rhea" id="RHEA-COMP:11060"/>
        <dbReference type="Rhea" id="RHEA-COMP:11605"/>
        <dbReference type="ChEBI" id="CHEBI:15378"/>
        <dbReference type="ChEBI" id="CHEBI:30013"/>
        <dbReference type="ChEBI" id="CHEBI:30616"/>
        <dbReference type="ChEBI" id="CHEBI:61977"/>
        <dbReference type="ChEBI" id="CHEBI:456216"/>
        <dbReference type="EC" id="2.7.11.1"/>
    </reaction>
</comment>
<feature type="domain" description="Protein kinase" evidence="17">
    <location>
        <begin position="64"/>
        <end position="353"/>
    </location>
</feature>
<dbReference type="InterPro" id="IPR011009">
    <property type="entry name" value="Kinase-like_dom_sf"/>
</dbReference>
<feature type="compositionally biased region" description="Basic and acidic residues" evidence="16">
    <location>
        <begin position="12"/>
        <end position="27"/>
    </location>
</feature>
<evidence type="ECO:0000259" key="17">
    <source>
        <dbReference type="PROSITE" id="PS50011"/>
    </source>
</evidence>
<keyword evidence="11" id="KW-0472">Membrane</keyword>
<dbReference type="EMBL" id="JAMQYH010000001">
    <property type="protein sequence ID" value="KAJ1700464.1"/>
    <property type="molecule type" value="Genomic_DNA"/>
</dbReference>
<dbReference type="SUPFAM" id="SSF56112">
    <property type="entry name" value="Protein kinase-like (PK-like)"/>
    <property type="match status" value="1"/>
</dbReference>
<keyword evidence="4" id="KW-0418">Kinase</keyword>
<dbReference type="CDD" id="cd14066">
    <property type="entry name" value="STKc_IRAK"/>
    <property type="match status" value="1"/>
</dbReference>
<name>A0A9Q0CUJ6_9POAL</name>
<evidence type="ECO:0000256" key="5">
    <source>
        <dbReference type="ARBA" id="ARBA00022679"/>
    </source>
</evidence>
<evidence type="ECO:0000256" key="15">
    <source>
        <dbReference type="PROSITE-ProRule" id="PRU10141"/>
    </source>
</evidence>
<dbReference type="Gene3D" id="1.10.510.10">
    <property type="entry name" value="Transferase(Phosphotransferase) domain 1"/>
    <property type="match status" value="1"/>
</dbReference>
<dbReference type="GO" id="GO:0005524">
    <property type="term" value="F:ATP binding"/>
    <property type="evidence" value="ECO:0007669"/>
    <property type="project" value="UniProtKB-UniRule"/>
</dbReference>
<keyword evidence="5" id="KW-0808">Transferase</keyword>
<dbReference type="Gene3D" id="3.30.200.20">
    <property type="entry name" value="Phosphorylase Kinase, domain 1"/>
    <property type="match status" value="1"/>
</dbReference>
<dbReference type="AlphaFoldDB" id="A0A9Q0CUJ6"/>
<dbReference type="GO" id="GO:0005886">
    <property type="term" value="C:plasma membrane"/>
    <property type="evidence" value="ECO:0007669"/>
    <property type="project" value="UniProtKB-SubCell"/>
</dbReference>